<evidence type="ECO:0000313" key="3">
    <source>
        <dbReference type="Proteomes" id="UP000253970"/>
    </source>
</evidence>
<gene>
    <name evidence="2" type="ORF">C1875_01650</name>
</gene>
<evidence type="ECO:0000256" key="1">
    <source>
        <dbReference type="ARBA" id="ARBA00009981"/>
    </source>
</evidence>
<proteinExistence type="inferred from homology"/>
<name>A0A369MM75_EGGLN</name>
<evidence type="ECO:0000313" key="2">
    <source>
        <dbReference type="EMBL" id="RDB73587.1"/>
    </source>
</evidence>
<dbReference type="Proteomes" id="UP000253970">
    <property type="component" value="Unassembled WGS sequence"/>
</dbReference>
<dbReference type="RefSeq" id="WP_114532548.1">
    <property type="nucleotide sequence ID" value="NZ_JADNER010000001.1"/>
</dbReference>
<dbReference type="EMBL" id="PPTU01000001">
    <property type="protein sequence ID" value="RDB73587.1"/>
    <property type="molecule type" value="Genomic_DNA"/>
</dbReference>
<evidence type="ECO:0008006" key="4">
    <source>
        <dbReference type="Google" id="ProtNLM"/>
    </source>
</evidence>
<protein>
    <recommendedName>
        <fullName evidence="4">Antitoxin</fullName>
    </recommendedName>
</protein>
<dbReference type="SUPFAM" id="SSF143120">
    <property type="entry name" value="YefM-like"/>
    <property type="match status" value="1"/>
</dbReference>
<accession>A0A369MM75</accession>
<organism evidence="2 3">
    <name type="scientific">Eggerthella lenta</name>
    <name type="common">Eubacterium lentum</name>
    <dbReference type="NCBI Taxonomy" id="84112"/>
    <lineage>
        <taxon>Bacteria</taxon>
        <taxon>Bacillati</taxon>
        <taxon>Actinomycetota</taxon>
        <taxon>Coriobacteriia</taxon>
        <taxon>Eggerthellales</taxon>
        <taxon>Eggerthellaceae</taxon>
        <taxon>Eggerthella</taxon>
    </lineage>
</organism>
<dbReference type="InterPro" id="IPR036165">
    <property type="entry name" value="YefM-like_sf"/>
</dbReference>
<comment type="similarity">
    <text evidence="1">Belongs to the phD/YefM antitoxin family.</text>
</comment>
<dbReference type="AlphaFoldDB" id="A0A369MM75"/>
<comment type="caution">
    <text evidence="2">The sequence shown here is derived from an EMBL/GenBank/DDBJ whole genome shotgun (WGS) entry which is preliminary data.</text>
</comment>
<sequence>MMDAVMNGKLVFGRDQIVSSSQASKNFGEIRKRARKEPLFVSDRNTIDTVIVDYETFEGMAVELEELREQRFFAKVAQRLREGEADGSRQSVGLEEAMGEEGYAAWLQLDPDAVSDEELFQ</sequence>
<reference evidence="2 3" key="1">
    <citation type="journal article" date="2018" name="Elife">
        <title>Discovery and characterization of a prevalent human gut bacterial enzyme sufficient for the inactivation of a family of plant toxins.</title>
        <authorList>
            <person name="Koppel N."/>
            <person name="Bisanz J.E."/>
            <person name="Pandelia M.E."/>
            <person name="Turnbaugh P.J."/>
            <person name="Balskus E.P."/>
        </authorList>
    </citation>
    <scope>NUCLEOTIDE SEQUENCE [LARGE SCALE GENOMIC DNA]</scope>
    <source>
        <strain evidence="2 3">W1 BHI 6</strain>
    </source>
</reference>